<evidence type="ECO:0000313" key="2">
    <source>
        <dbReference type="Proteomes" id="UP000063236"/>
    </source>
</evidence>
<dbReference type="RefSeq" id="WP_059914237.1">
    <property type="nucleotide sequence ID" value="NZ_LOYB01000046.1"/>
</dbReference>
<reference evidence="1 2" key="1">
    <citation type="submission" date="2015-11" db="EMBL/GenBank/DDBJ databases">
        <title>Expanding the genomic diversity of Burkholderia species for the development of highly accurate diagnostics.</title>
        <authorList>
            <person name="Sahl J."/>
            <person name="Keim P."/>
            <person name="Wagner D."/>
        </authorList>
    </citation>
    <scope>NUCLEOTIDE SEQUENCE [LARGE SCALE GENOMIC DNA]</scope>
    <source>
        <strain evidence="1 2">MSMB378WGS</strain>
    </source>
</reference>
<proteinExistence type="predicted"/>
<organism evidence="1 2">
    <name type="scientific">Burkholderia diffusa</name>
    <dbReference type="NCBI Taxonomy" id="488732"/>
    <lineage>
        <taxon>Bacteria</taxon>
        <taxon>Pseudomonadati</taxon>
        <taxon>Pseudomonadota</taxon>
        <taxon>Betaproteobacteria</taxon>
        <taxon>Burkholderiales</taxon>
        <taxon>Burkholderiaceae</taxon>
        <taxon>Burkholderia</taxon>
        <taxon>Burkholderia cepacia complex</taxon>
    </lineage>
</organism>
<sequence>MPADNVIRLGARQAALRIYGRRLAAMVAQRNWSAIPGIDAEVQTLLNACIEAGGPDSLEMEALQQIRHAYENGIRSVSDSSAEIEKQIDALHARKEGWMAYAALAGLEERMK</sequence>
<dbReference type="AlphaFoldDB" id="A0AAW3P7G0"/>
<dbReference type="Proteomes" id="UP000063236">
    <property type="component" value="Unassembled WGS sequence"/>
</dbReference>
<gene>
    <name evidence="1" type="ORF">WL88_28940</name>
</gene>
<protein>
    <recommendedName>
        <fullName evidence="3">Flagellar protein FliT</fullName>
    </recommendedName>
</protein>
<accession>A0AAW3P7G0</accession>
<comment type="caution">
    <text evidence="1">The sequence shown here is derived from an EMBL/GenBank/DDBJ whole genome shotgun (WGS) entry which is preliminary data.</text>
</comment>
<evidence type="ECO:0008006" key="3">
    <source>
        <dbReference type="Google" id="ProtNLM"/>
    </source>
</evidence>
<evidence type="ECO:0000313" key="1">
    <source>
        <dbReference type="EMBL" id="KWF45109.1"/>
    </source>
</evidence>
<name>A0AAW3P7G0_9BURK</name>
<dbReference type="EMBL" id="LPJV01000062">
    <property type="protein sequence ID" value="KWF45109.1"/>
    <property type="molecule type" value="Genomic_DNA"/>
</dbReference>